<dbReference type="OrthoDB" id="8479257at2"/>
<evidence type="ECO:0000313" key="3">
    <source>
        <dbReference type="Proteomes" id="UP000249130"/>
    </source>
</evidence>
<keyword evidence="3" id="KW-1185">Reference proteome</keyword>
<organism evidence="2 3">
    <name type="scientific">Rhodoplanes roseus</name>
    <dbReference type="NCBI Taxonomy" id="29409"/>
    <lineage>
        <taxon>Bacteria</taxon>
        <taxon>Pseudomonadati</taxon>
        <taxon>Pseudomonadota</taxon>
        <taxon>Alphaproteobacteria</taxon>
        <taxon>Hyphomicrobiales</taxon>
        <taxon>Nitrobacteraceae</taxon>
        <taxon>Rhodoplanes</taxon>
    </lineage>
</organism>
<name>A0A327KXS0_9BRAD</name>
<reference evidence="2 3" key="1">
    <citation type="submission" date="2017-07" db="EMBL/GenBank/DDBJ databases">
        <title>Draft Genome Sequences of Select Purple Nonsulfur Bacteria.</title>
        <authorList>
            <person name="Lasarre B."/>
            <person name="Mckinlay J.B."/>
        </authorList>
    </citation>
    <scope>NUCLEOTIDE SEQUENCE [LARGE SCALE GENOMIC DNA]</scope>
    <source>
        <strain evidence="2 3">DSM 5909</strain>
    </source>
</reference>
<dbReference type="Pfam" id="PF09361">
    <property type="entry name" value="Phasin_2"/>
    <property type="match status" value="1"/>
</dbReference>
<protein>
    <recommendedName>
        <fullName evidence="1">Phasin domain-containing protein</fullName>
    </recommendedName>
</protein>
<feature type="domain" description="Phasin" evidence="1">
    <location>
        <begin position="43"/>
        <end position="138"/>
    </location>
</feature>
<evidence type="ECO:0000259" key="1">
    <source>
        <dbReference type="Pfam" id="PF09361"/>
    </source>
</evidence>
<proteinExistence type="predicted"/>
<dbReference type="RefSeq" id="WP_111420084.1">
    <property type="nucleotide sequence ID" value="NZ_NPEX01000109.1"/>
</dbReference>
<accession>A0A327KXS0</accession>
<sequence length="151" mass="15535">MSTVTPSEPPVGEHTELPPLDFPSGLQFVATDGLEQMKEGYAKLAESTEAAEASIEESCATAAQGSAELGLKMIAAMQANINAGFDFAAAMAEARSLPDVIELSSSFAARQLESVVAQGKDLWSAGQKLMSEAARPLATGLSTGVEKAGSS</sequence>
<dbReference type="Proteomes" id="UP000249130">
    <property type="component" value="Unassembled WGS sequence"/>
</dbReference>
<dbReference type="InterPro" id="IPR018968">
    <property type="entry name" value="Phasin"/>
</dbReference>
<dbReference type="AlphaFoldDB" id="A0A327KXS0"/>
<comment type="caution">
    <text evidence="2">The sequence shown here is derived from an EMBL/GenBank/DDBJ whole genome shotgun (WGS) entry which is preliminary data.</text>
</comment>
<gene>
    <name evidence="2" type="ORF">CH341_16330</name>
</gene>
<dbReference type="EMBL" id="NPEX01000109">
    <property type="protein sequence ID" value="RAI43061.1"/>
    <property type="molecule type" value="Genomic_DNA"/>
</dbReference>
<evidence type="ECO:0000313" key="2">
    <source>
        <dbReference type="EMBL" id="RAI43061.1"/>
    </source>
</evidence>